<evidence type="ECO:0000313" key="2">
    <source>
        <dbReference type="Proteomes" id="UP000015104"/>
    </source>
</evidence>
<evidence type="ECO:0000313" key="1">
    <source>
        <dbReference type="EnsemblMetazoa" id="tetur419g00010.1"/>
    </source>
</evidence>
<accession>T1L4T7</accession>
<reference evidence="2" key="1">
    <citation type="submission" date="2011-08" db="EMBL/GenBank/DDBJ databases">
        <authorList>
            <person name="Rombauts S."/>
        </authorList>
    </citation>
    <scope>NUCLEOTIDE SEQUENCE</scope>
    <source>
        <strain evidence="2">London</strain>
    </source>
</reference>
<name>T1L4T7_TETUR</name>
<dbReference type="Proteomes" id="UP000015104">
    <property type="component" value="Unassembled WGS sequence"/>
</dbReference>
<keyword evidence="2" id="KW-1185">Reference proteome</keyword>
<organism evidence="1 2">
    <name type="scientific">Tetranychus urticae</name>
    <name type="common">Two-spotted spider mite</name>
    <dbReference type="NCBI Taxonomy" id="32264"/>
    <lineage>
        <taxon>Eukaryota</taxon>
        <taxon>Metazoa</taxon>
        <taxon>Ecdysozoa</taxon>
        <taxon>Arthropoda</taxon>
        <taxon>Chelicerata</taxon>
        <taxon>Arachnida</taxon>
        <taxon>Acari</taxon>
        <taxon>Acariformes</taxon>
        <taxon>Trombidiformes</taxon>
        <taxon>Prostigmata</taxon>
        <taxon>Eleutherengona</taxon>
        <taxon>Raphignathae</taxon>
        <taxon>Tetranychoidea</taxon>
        <taxon>Tetranychidae</taxon>
        <taxon>Tetranychus</taxon>
    </lineage>
</organism>
<dbReference type="HOGENOM" id="CLU_133470_0_0_1"/>
<evidence type="ECO:0008006" key="3">
    <source>
        <dbReference type="Google" id="ProtNLM"/>
    </source>
</evidence>
<dbReference type="AlphaFoldDB" id="T1L4T7"/>
<proteinExistence type="predicted"/>
<dbReference type="EnsemblMetazoa" id="tetur419g00010.1">
    <property type="protein sequence ID" value="tetur419g00010.1"/>
    <property type="gene ID" value="tetur419g00010"/>
</dbReference>
<dbReference type="EMBL" id="CAEY01001173">
    <property type="status" value="NOT_ANNOTATED_CDS"/>
    <property type="molecule type" value="Genomic_DNA"/>
</dbReference>
<sequence length="171" mass="19434">MPFNLTNLHKKCAAICCLCGCCHLSAFKFLKIWEWANVPVAGIDWPCTSKSLAKINGEVYVHLQADWYGKPNTITNEEGSEDELEFKERDPDIFTIEELQAQTAETKKRKRGNNTYACPLCGKTFYQRKESANRHLNGGPDRLAACPTRKADPNDDLKTFCDKPIIVKKHR</sequence>
<protein>
    <recommendedName>
        <fullName evidence="3">C2H2-type domain-containing protein</fullName>
    </recommendedName>
</protein>
<reference evidence="1" key="2">
    <citation type="submission" date="2015-06" db="UniProtKB">
        <authorList>
            <consortium name="EnsemblMetazoa"/>
        </authorList>
    </citation>
    <scope>IDENTIFICATION</scope>
</reference>